<evidence type="ECO:0000313" key="3">
    <source>
        <dbReference type="EMBL" id="ORX44409.1"/>
    </source>
</evidence>
<organism evidence="3 5">
    <name type="scientific">Hesseltinella vesiculosa</name>
    <dbReference type="NCBI Taxonomy" id="101127"/>
    <lineage>
        <taxon>Eukaryota</taxon>
        <taxon>Fungi</taxon>
        <taxon>Fungi incertae sedis</taxon>
        <taxon>Mucoromycota</taxon>
        <taxon>Mucoromycotina</taxon>
        <taxon>Mucoromycetes</taxon>
        <taxon>Mucorales</taxon>
        <taxon>Cunninghamellaceae</taxon>
        <taxon>Hesseltinella</taxon>
    </lineage>
</organism>
<dbReference type="OrthoDB" id="2273311at2759"/>
<dbReference type="EMBL" id="MCGT01000071">
    <property type="protein sequence ID" value="ORX42270.1"/>
    <property type="molecule type" value="Genomic_DNA"/>
</dbReference>
<feature type="domain" description="Reverse transcriptase zinc-binding" evidence="1">
    <location>
        <begin position="4"/>
        <end position="55"/>
    </location>
</feature>
<accession>A0A1X2G480</accession>
<evidence type="ECO:0000259" key="1">
    <source>
        <dbReference type="Pfam" id="PF13966"/>
    </source>
</evidence>
<comment type="caution">
    <text evidence="3">The sequence shown here is derived from an EMBL/GenBank/DDBJ whole genome shotgun (WGS) entry which is preliminary data.</text>
</comment>
<feature type="non-terminal residue" evidence="3">
    <location>
        <position position="1"/>
    </location>
</feature>
<dbReference type="Pfam" id="PF13966">
    <property type="entry name" value="zf-RVT"/>
    <property type="match status" value="1"/>
</dbReference>
<feature type="non-terminal residue" evidence="3">
    <location>
        <position position="64"/>
    </location>
</feature>
<evidence type="ECO:0000313" key="5">
    <source>
        <dbReference type="Proteomes" id="UP000242146"/>
    </source>
</evidence>
<dbReference type="EMBL" id="MCGT01000008">
    <property type="protein sequence ID" value="ORX57670.1"/>
    <property type="molecule type" value="Genomic_DNA"/>
</dbReference>
<dbReference type="Proteomes" id="UP000242146">
    <property type="component" value="Unassembled WGS sequence"/>
</dbReference>
<gene>
    <name evidence="4" type="ORF">DM01DRAFT_1266830</name>
    <name evidence="3" type="ORF">DM01DRAFT_1269023</name>
    <name evidence="2" type="ORF">DM01DRAFT_1275666</name>
</gene>
<protein>
    <recommendedName>
        <fullName evidence="1">Reverse transcriptase zinc-binding domain-containing protein</fullName>
    </recommendedName>
</protein>
<dbReference type="AlphaFoldDB" id="A0A1X2G480"/>
<dbReference type="InterPro" id="IPR026960">
    <property type="entry name" value="RVT-Znf"/>
</dbReference>
<dbReference type="EMBL" id="MCGT01000048">
    <property type="protein sequence ID" value="ORX44409.1"/>
    <property type="molecule type" value="Genomic_DNA"/>
</dbReference>
<sequence length="64" mass="7746">SLTVWWRYLHNKLPSRKRMVDRQAHFDTDICPICHQEPETDDHLLVSCPPKWNVWRQFFPSVSP</sequence>
<proteinExistence type="predicted"/>
<keyword evidence="5" id="KW-1185">Reference proteome</keyword>
<evidence type="ECO:0000313" key="4">
    <source>
        <dbReference type="EMBL" id="ORX57670.1"/>
    </source>
</evidence>
<evidence type="ECO:0000313" key="2">
    <source>
        <dbReference type="EMBL" id="ORX42270.1"/>
    </source>
</evidence>
<name>A0A1X2G480_9FUNG</name>
<reference evidence="3 5" key="1">
    <citation type="submission" date="2016-07" db="EMBL/GenBank/DDBJ databases">
        <title>Pervasive Adenine N6-methylation of Active Genes in Fungi.</title>
        <authorList>
            <consortium name="DOE Joint Genome Institute"/>
            <person name="Mondo S.J."/>
            <person name="Dannebaum R.O."/>
            <person name="Kuo R.C."/>
            <person name="Labutti K."/>
            <person name="Haridas S."/>
            <person name="Kuo A."/>
            <person name="Salamov A."/>
            <person name="Ahrendt S.R."/>
            <person name="Lipzen A."/>
            <person name="Sullivan W."/>
            <person name="Andreopoulos W.B."/>
            <person name="Clum A."/>
            <person name="Lindquist E."/>
            <person name="Daum C."/>
            <person name="Ramamoorthy G.K."/>
            <person name="Gryganskyi A."/>
            <person name="Culley D."/>
            <person name="Magnuson J.K."/>
            <person name="James T.Y."/>
            <person name="O'Malley M.A."/>
            <person name="Stajich J.E."/>
            <person name="Spatafora J.W."/>
            <person name="Visel A."/>
            <person name="Grigoriev I.V."/>
        </authorList>
    </citation>
    <scope>NUCLEOTIDE SEQUENCE [LARGE SCALE GENOMIC DNA]</scope>
    <source>
        <strain evidence="3 5">NRRL 3301</strain>
    </source>
</reference>